<dbReference type="Proteomes" id="UP000632535">
    <property type="component" value="Unassembled WGS sequence"/>
</dbReference>
<protein>
    <submittedName>
        <fullName evidence="1">Uncharacterized protein</fullName>
    </submittedName>
</protein>
<keyword evidence="2" id="KW-1185">Reference proteome</keyword>
<comment type="caution">
    <text evidence="1">The sequence shown here is derived from an EMBL/GenBank/DDBJ whole genome shotgun (WGS) entry which is preliminary data.</text>
</comment>
<accession>A0ABQ2B6N3</accession>
<gene>
    <name evidence="1" type="ORF">GCM10007368_16880</name>
</gene>
<evidence type="ECO:0000313" key="1">
    <source>
        <dbReference type="EMBL" id="GGI07581.1"/>
    </source>
</evidence>
<organism evidence="1 2">
    <name type="scientific">Isoptericola cucumis</name>
    <dbReference type="NCBI Taxonomy" id="1776856"/>
    <lineage>
        <taxon>Bacteria</taxon>
        <taxon>Bacillati</taxon>
        <taxon>Actinomycetota</taxon>
        <taxon>Actinomycetes</taxon>
        <taxon>Micrococcales</taxon>
        <taxon>Promicromonosporaceae</taxon>
        <taxon>Isoptericola</taxon>
    </lineage>
</organism>
<sequence length="106" mass="10813">MRDVVVTAMGTSGACGHAGLQDGWAARVGPATAAGRAVVRRGERGAGTARELSRVRGLAGKGRAAVSRGRDYWEARYVSCACTSPSLVIARAGPGHGPGNTGRRPL</sequence>
<proteinExistence type="predicted"/>
<evidence type="ECO:0000313" key="2">
    <source>
        <dbReference type="Proteomes" id="UP000632535"/>
    </source>
</evidence>
<dbReference type="PROSITE" id="PS51257">
    <property type="entry name" value="PROKAR_LIPOPROTEIN"/>
    <property type="match status" value="1"/>
</dbReference>
<dbReference type="EMBL" id="BMDG01000005">
    <property type="protein sequence ID" value="GGI07581.1"/>
    <property type="molecule type" value="Genomic_DNA"/>
</dbReference>
<name>A0ABQ2B6N3_9MICO</name>
<reference evidence="2" key="1">
    <citation type="journal article" date="2019" name="Int. J. Syst. Evol. Microbiol.">
        <title>The Global Catalogue of Microorganisms (GCM) 10K type strain sequencing project: providing services to taxonomists for standard genome sequencing and annotation.</title>
        <authorList>
            <consortium name="The Broad Institute Genomics Platform"/>
            <consortium name="The Broad Institute Genome Sequencing Center for Infectious Disease"/>
            <person name="Wu L."/>
            <person name="Ma J."/>
        </authorList>
    </citation>
    <scope>NUCLEOTIDE SEQUENCE [LARGE SCALE GENOMIC DNA]</scope>
    <source>
        <strain evidence="2">CCM 8653</strain>
    </source>
</reference>